<dbReference type="AlphaFoldDB" id="A0A9P6VGS8"/>
<evidence type="ECO:0000256" key="1">
    <source>
        <dbReference type="SAM" id="MobiDB-lite"/>
    </source>
</evidence>
<evidence type="ECO:0000313" key="3">
    <source>
        <dbReference type="Proteomes" id="UP000785200"/>
    </source>
</evidence>
<feature type="region of interest" description="Disordered" evidence="1">
    <location>
        <begin position="348"/>
        <end position="398"/>
    </location>
</feature>
<accession>A0A9P6VGS8</accession>
<name>A0A9P6VGS8_9HELO</name>
<reference evidence="2" key="1">
    <citation type="submission" date="2019-07" db="EMBL/GenBank/DDBJ databases">
        <title>Hyphodiscus hymeniophilus genome sequencing and assembly.</title>
        <authorList>
            <person name="Kramer G."/>
            <person name="Nodwell J."/>
        </authorList>
    </citation>
    <scope>NUCLEOTIDE SEQUENCE</scope>
    <source>
        <strain evidence="2">ATCC 34498</strain>
    </source>
</reference>
<proteinExistence type="predicted"/>
<feature type="compositionally biased region" description="Polar residues" evidence="1">
    <location>
        <begin position="354"/>
        <end position="367"/>
    </location>
</feature>
<sequence length="528" mass="59597">MSNPSLNALLEILRNHDVSYDRDAIKSAFEDPENETAIQAWMEEYLGPETLLTREEVALYASISKSDEASTLATTRDLATVRAIEDHNIQDAIEELKRSTAAIEKQVEVLKLQQNAMSALVKSNTRAGEARSQTNKSQQRKLDVEKGHIISAVEELSQSLRYQTLDLEQQSRVSAIDVKQTVDSILRSDDKLLSSLQKLASDLDPVHSGDEETIARVRDLCARLIKHTVEGIRTRLDRIYLEVLDNSTNDHGEDGQELGDLQDELESLYSEILPVAQMSAEQQFLEPALREIATRAGQGQERSVKAVKYISDCLMSLGSRINVFLERAEEFRSHKMALQYVLAEAKQELESPEHSSPNKTTSPIRPNSQRRRKLSATQSPIRTRNTRRRSSGQLEEDIDPERQLFRNLGISIPPEASTESACSGLLESALSDRLSKLEGHTNSLQSTTEYLISLHLLDAHATLQLLRDSLLSDTQYNKIRFLDIEVESSVTGFEQDIADMQNKLEAVNLHKLQARNVHRDDFVERWSR</sequence>
<evidence type="ECO:0000313" key="2">
    <source>
        <dbReference type="EMBL" id="KAG0647660.1"/>
    </source>
</evidence>
<comment type="caution">
    <text evidence="2">The sequence shown here is derived from an EMBL/GenBank/DDBJ whole genome shotgun (WGS) entry which is preliminary data.</text>
</comment>
<organism evidence="2 3">
    <name type="scientific">Hyphodiscus hymeniophilus</name>
    <dbReference type="NCBI Taxonomy" id="353542"/>
    <lineage>
        <taxon>Eukaryota</taxon>
        <taxon>Fungi</taxon>
        <taxon>Dikarya</taxon>
        <taxon>Ascomycota</taxon>
        <taxon>Pezizomycotina</taxon>
        <taxon>Leotiomycetes</taxon>
        <taxon>Helotiales</taxon>
        <taxon>Hyphodiscaceae</taxon>
        <taxon>Hyphodiscus</taxon>
    </lineage>
</organism>
<protein>
    <recommendedName>
        <fullName evidence="4">Vacuolar H+/Ca2+ exchanger</fullName>
    </recommendedName>
</protein>
<dbReference type="EMBL" id="VNKQ01000012">
    <property type="protein sequence ID" value="KAG0647660.1"/>
    <property type="molecule type" value="Genomic_DNA"/>
</dbReference>
<evidence type="ECO:0008006" key="4">
    <source>
        <dbReference type="Google" id="ProtNLM"/>
    </source>
</evidence>
<keyword evidence="3" id="KW-1185">Reference proteome</keyword>
<gene>
    <name evidence="2" type="ORF">D0Z07_6770</name>
</gene>
<dbReference type="Proteomes" id="UP000785200">
    <property type="component" value="Unassembled WGS sequence"/>
</dbReference>
<dbReference type="OrthoDB" id="5314201at2759"/>